<reference evidence="2" key="1">
    <citation type="journal article" date="2022" name="ISME J.">
        <title>Identification of active gaseous-alkane degraders at natural gas seeps.</title>
        <authorList>
            <person name="Farhan Ul Haque M."/>
            <person name="Hernandez M."/>
            <person name="Crombie A.T."/>
            <person name="Murrell J.C."/>
        </authorList>
    </citation>
    <scope>NUCLEOTIDE SEQUENCE</scope>
    <source>
        <strain evidence="2">PC2</strain>
    </source>
</reference>
<name>A0ABS9Z5X9_9HYPH</name>
<organism evidence="2 3">
    <name type="scientific">Candidatus Rhodoblastus alkanivorans</name>
    <dbReference type="NCBI Taxonomy" id="2954117"/>
    <lineage>
        <taxon>Bacteria</taxon>
        <taxon>Pseudomonadati</taxon>
        <taxon>Pseudomonadota</taxon>
        <taxon>Alphaproteobacteria</taxon>
        <taxon>Hyphomicrobiales</taxon>
        <taxon>Rhodoblastaceae</taxon>
        <taxon>Rhodoblastus</taxon>
    </lineage>
</organism>
<protein>
    <recommendedName>
        <fullName evidence="4">DUF4148 domain-containing protein</fullName>
    </recommendedName>
</protein>
<proteinExistence type="predicted"/>
<keyword evidence="1" id="KW-0732">Signal</keyword>
<evidence type="ECO:0000256" key="1">
    <source>
        <dbReference type="SAM" id="SignalP"/>
    </source>
</evidence>
<feature type="chain" id="PRO_5046507146" description="DUF4148 domain-containing protein" evidence="1">
    <location>
        <begin position="26"/>
        <end position="104"/>
    </location>
</feature>
<sequence length="104" mass="11657">MKLRATTAALAASLFLLEANGVALAAGPWRANQENTRGWMLMSPEERIAHQAKIRGFTNYEDCHAYQLAHHRLMQERAAQLGLKLPERGRDACAHLRPSPDPRN</sequence>
<keyword evidence="3" id="KW-1185">Reference proteome</keyword>
<accession>A0ABS9Z5X9</accession>
<comment type="caution">
    <text evidence="2">The sequence shown here is derived from an EMBL/GenBank/DDBJ whole genome shotgun (WGS) entry which is preliminary data.</text>
</comment>
<evidence type="ECO:0000313" key="3">
    <source>
        <dbReference type="Proteomes" id="UP001139104"/>
    </source>
</evidence>
<dbReference type="RefSeq" id="WP_243067039.1">
    <property type="nucleotide sequence ID" value="NZ_JAIVFK010000012.1"/>
</dbReference>
<evidence type="ECO:0008006" key="4">
    <source>
        <dbReference type="Google" id="ProtNLM"/>
    </source>
</evidence>
<dbReference type="EMBL" id="JAIVFP010000001">
    <property type="protein sequence ID" value="MCI4683068.1"/>
    <property type="molecule type" value="Genomic_DNA"/>
</dbReference>
<feature type="signal peptide" evidence="1">
    <location>
        <begin position="1"/>
        <end position="25"/>
    </location>
</feature>
<gene>
    <name evidence="2" type="ORF">K2U94_09865</name>
</gene>
<evidence type="ECO:0000313" key="2">
    <source>
        <dbReference type="EMBL" id="MCI4683068.1"/>
    </source>
</evidence>
<dbReference type="Proteomes" id="UP001139104">
    <property type="component" value="Unassembled WGS sequence"/>
</dbReference>